<organism evidence="2 5">
    <name type="scientific">Didymodactylos carnosus</name>
    <dbReference type="NCBI Taxonomy" id="1234261"/>
    <lineage>
        <taxon>Eukaryota</taxon>
        <taxon>Metazoa</taxon>
        <taxon>Spiralia</taxon>
        <taxon>Gnathifera</taxon>
        <taxon>Rotifera</taxon>
        <taxon>Eurotatoria</taxon>
        <taxon>Bdelloidea</taxon>
        <taxon>Philodinida</taxon>
        <taxon>Philodinidae</taxon>
        <taxon>Didymodactylos</taxon>
    </lineage>
</organism>
<evidence type="ECO:0000313" key="4">
    <source>
        <dbReference type="EMBL" id="CAF3863452.1"/>
    </source>
</evidence>
<evidence type="ECO:0000313" key="5">
    <source>
        <dbReference type="Proteomes" id="UP000663829"/>
    </source>
</evidence>
<evidence type="ECO:0000313" key="3">
    <source>
        <dbReference type="EMBL" id="CAF3702128.1"/>
    </source>
</evidence>
<name>A0A814P0H2_9BILA</name>
<reference evidence="2" key="1">
    <citation type="submission" date="2021-02" db="EMBL/GenBank/DDBJ databases">
        <authorList>
            <person name="Nowell W R."/>
        </authorList>
    </citation>
    <scope>NUCLEOTIDE SEQUENCE</scope>
</reference>
<dbReference type="EMBL" id="CAJNOQ010005426">
    <property type="protein sequence ID" value="CAF1098332.1"/>
    <property type="molecule type" value="Genomic_DNA"/>
</dbReference>
<evidence type="ECO:0000313" key="2">
    <source>
        <dbReference type="EMBL" id="CAF1098332.1"/>
    </source>
</evidence>
<dbReference type="EMBL" id="CAJOBC010005427">
    <property type="protein sequence ID" value="CAF3863452.1"/>
    <property type="molecule type" value="Genomic_DNA"/>
</dbReference>
<dbReference type="Gene3D" id="3.90.190.10">
    <property type="entry name" value="Protein tyrosine phosphatase superfamily"/>
    <property type="match status" value="1"/>
</dbReference>
<keyword evidence="5" id="KW-1185">Reference proteome</keyword>
<accession>A0A814P0H2</accession>
<evidence type="ECO:0000313" key="1">
    <source>
        <dbReference type="EMBL" id="CAF0925030.1"/>
    </source>
</evidence>
<proteinExistence type="predicted"/>
<dbReference type="AlphaFoldDB" id="A0A814P0H2"/>
<protein>
    <submittedName>
        <fullName evidence="2">Uncharacterized protein</fullName>
    </submittedName>
</protein>
<dbReference type="Proteomes" id="UP000677228">
    <property type="component" value="Unassembled WGS sequence"/>
</dbReference>
<dbReference type="EMBL" id="CAJNOK010004071">
    <property type="protein sequence ID" value="CAF0925030.1"/>
    <property type="molecule type" value="Genomic_DNA"/>
</dbReference>
<comment type="caution">
    <text evidence="2">The sequence shown here is derived from an EMBL/GenBank/DDBJ whole genome shotgun (WGS) entry which is preliminary data.</text>
</comment>
<dbReference type="EMBL" id="CAJOBA010004073">
    <property type="protein sequence ID" value="CAF3702128.1"/>
    <property type="molecule type" value="Genomic_DNA"/>
</dbReference>
<dbReference type="Proteomes" id="UP000681722">
    <property type="component" value="Unassembled WGS sequence"/>
</dbReference>
<feature type="non-terminal residue" evidence="2">
    <location>
        <position position="1"/>
    </location>
</feature>
<sequence length="217" mass="25064">NYFHSSSYYQVNRSSTYSHLGAIVRHQSLLPRFESQCGANSGRLSIVHLRDNVYLGTLAAFHNEIELCKLSIEYFIDSSNQPPELTRGKGYELECKCGGRQGTHSKTVLTVDYDEKKTDLLQLFTEINNFITKAKLNNKNVLIYGCNFAPYLVGSIGIQYLMNRYGCEYQYAYQQVNQIIEIGPLFKNLLTYLIDLDRQMRSSRVFLQNFEDEQTYV</sequence>
<dbReference type="Proteomes" id="UP000682733">
    <property type="component" value="Unassembled WGS sequence"/>
</dbReference>
<dbReference type="InterPro" id="IPR029021">
    <property type="entry name" value="Prot-tyrosine_phosphatase-like"/>
</dbReference>
<dbReference type="Proteomes" id="UP000663829">
    <property type="component" value="Unassembled WGS sequence"/>
</dbReference>
<gene>
    <name evidence="2" type="ORF">GPM918_LOCUS18617</name>
    <name evidence="1" type="ORF">OVA965_LOCUS10833</name>
    <name evidence="4" type="ORF">SRO942_LOCUS18617</name>
    <name evidence="3" type="ORF">TMI583_LOCUS10829</name>
</gene>